<gene>
    <name evidence="1" type="ORF">JRJ22_19185</name>
</gene>
<dbReference type="EMBL" id="CP070969">
    <property type="protein sequence ID" value="QSF43392.1"/>
    <property type="molecule type" value="Genomic_DNA"/>
</dbReference>
<reference evidence="1 2" key="1">
    <citation type="submission" date="2021-02" db="EMBL/GenBank/DDBJ databases">
        <title>Paenibacillus tianjinensis sp. nov.</title>
        <authorList>
            <person name="Liu H."/>
        </authorList>
    </citation>
    <scope>NUCLEOTIDE SEQUENCE [LARGE SCALE GENOMIC DNA]</scope>
    <source>
        <strain evidence="1 2">TB2019</strain>
    </source>
</reference>
<evidence type="ECO:0000313" key="2">
    <source>
        <dbReference type="Proteomes" id="UP000663452"/>
    </source>
</evidence>
<organism evidence="1 2">
    <name type="scientific">Paenibacillus tianjinensis</name>
    <dbReference type="NCBI Taxonomy" id="2810347"/>
    <lineage>
        <taxon>Bacteria</taxon>
        <taxon>Bacillati</taxon>
        <taxon>Bacillota</taxon>
        <taxon>Bacilli</taxon>
        <taxon>Bacillales</taxon>
        <taxon>Paenibacillaceae</taxon>
        <taxon>Paenibacillus</taxon>
    </lineage>
</organism>
<proteinExistence type="predicted"/>
<name>A0ABX7L5M1_9BACL</name>
<accession>A0ABX7L5M1</accession>
<evidence type="ECO:0000313" key="1">
    <source>
        <dbReference type="EMBL" id="QSF43392.1"/>
    </source>
</evidence>
<sequence>MKYYGVATNQTGTSTIIFNLSDNRLSAENEAKTHCKKNGLTFQYLLPENNTKKGGATLTKYAKARKLNASKKR</sequence>
<keyword evidence="2" id="KW-1185">Reference proteome</keyword>
<dbReference type="Proteomes" id="UP000663452">
    <property type="component" value="Chromosome"/>
</dbReference>
<dbReference type="RefSeq" id="WP_206101025.1">
    <property type="nucleotide sequence ID" value="NZ_CP070969.1"/>
</dbReference>
<protein>
    <submittedName>
        <fullName evidence="1">Uncharacterized protein</fullName>
    </submittedName>
</protein>